<dbReference type="PIRSF" id="PIRSF038991">
    <property type="entry name" value="Protein_AbrB"/>
    <property type="match status" value="1"/>
</dbReference>
<feature type="transmembrane region" description="Helical" evidence="1">
    <location>
        <begin position="225"/>
        <end position="246"/>
    </location>
</feature>
<comment type="caution">
    <text evidence="2">The sequence shown here is derived from an EMBL/GenBank/DDBJ whole genome shotgun (WGS) entry which is preliminary data.</text>
</comment>
<evidence type="ECO:0008006" key="4">
    <source>
        <dbReference type="Google" id="ProtNLM"/>
    </source>
</evidence>
<keyword evidence="1" id="KW-0812">Transmembrane</keyword>
<feature type="transmembrane region" description="Helical" evidence="1">
    <location>
        <begin position="343"/>
        <end position="363"/>
    </location>
</feature>
<dbReference type="EMBL" id="JACIGI010000014">
    <property type="protein sequence ID" value="MBB4286288.1"/>
    <property type="molecule type" value="Genomic_DNA"/>
</dbReference>
<proteinExistence type="predicted"/>
<accession>A0A7W6WL37</accession>
<evidence type="ECO:0000313" key="2">
    <source>
        <dbReference type="EMBL" id="MBB4286288.1"/>
    </source>
</evidence>
<keyword evidence="1" id="KW-1133">Transmembrane helix</keyword>
<dbReference type="RefSeq" id="WP_184434971.1">
    <property type="nucleotide sequence ID" value="NZ_JACIGI010000014.1"/>
</dbReference>
<dbReference type="NCBIfam" id="TIGR03082">
    <property type="entry name" value="Gneg_AbrB_dup"/>
    <property type="match status" value="2"/>
</dbReference>
<feature type="transmembrane region" description="Helical" evidence="1">
    <location>
        <begin position="282"/>
        <end position="307"/>
    </location>
</feature>
<evidence type="ECO:0000313" key="3">
    <source>
        <dbReference type="Proteomes" id="UP000555728"/>
    </source>
</evidence>
<feature type="transmembrane region" description="Helical" evidence="1">
    <location>
        <begin position="199"/>
        <end position="218"/>
    </location>
</feature>
<sequence length="371" mass="38516">MTARPGCGAADAGAVRRRTRTAAVGRGLLALALGALGGLLFRWLGTPLPWMLGSMTAATLAALLAAPIRSPALVRPPMSAVLGVLLGAAFTPDLVAQMPQWWPTILGLVAFVATAGAAATVYFRVVARMDWVTAYFAGMPGGLVEMTLAGEERGGDTRSIALIHAARIFLTVFTIPFVVGLLEGGLAPPTPAPAAAQPFDAVTVLWLVGCAGAGLWLGGRLRLPARYLMGPMLLSAVVHAAGWTDFVPPDVLVALAQVVVGTTIGCRFLGTPARRILQVLGYALGSTAIFAVFTVAFGVLLSTVTALRPAPVVLAYAPGGVAEMGLIALALQVETAFVTVHHVLRLLLVMTGAAPLFALLARLRPRRDDRP</sequence>
<organism evidence="2 3">
    <name type="scientific">Roseospira goensis</name>
    <dbReference type="NCBI Taxonomy" id="391922"/>
    <lineage>
        <taxon>Bacteria</taxon>
        <taxon>Pseudomonadati</taxon>
        <taxon>Pseudomonadota</taxon>
        <taxon>Alphaproteobacteria</taxon>
        <taxon>Rhodospirillales</taxon>
        <taxon>Rhodospirillaceae</taxon>
        <taxon>Roseospira</taxon>
    </lineage>
</organism>
<gene>
    <name evidence="2" type="ORF">GGD88_002015</name>
</gene>
<name>A0A7W6WL37_9PROT</name>
<feature type="transmembrane region" description="Helical" evidence="1">
    <location>
        <begin position="78"/>
        <end position="95"/>
    </location>
</feature>
<feature type="transmembrane region" description="Helical" evidence="1">
    <location>
        <begin position="101"/>
        <end position="123"/>
    </location>
</feature>
<evidence type="ECO:0000256" key="1">
    <source>
        <dbReference type="SAM" id="Phobius"/>
    </source>
</evidence>
<keyword evidence="3" id="KW-1185">Reference proteome</keyword>
<dbReference type="PANTHER" id="PTHR38457">
    <property type="entry name" value="REGULATOR ABRB-RELATED"/>
    <property type="match status" value="1"/>
</dbReference>
<feature type="transmembrane region" description="Helical" evidence="1">
    <location>
        <begin position="50"/>
        <end position="66"/>
    </location>
</feature>
<reference evidence="2 3" key="1">
    <citation type="submission" date="2020-08" db="EMBL/GenBank/DDBJ databases">
        <title>Genome sequencing of Purple Non-Sulfur Bacteria from various extreme environments.</title>
        <authorList>
            <person name="Mayer M."/>
        </authorList>
    </citation>
    <scope>NUCLEOTIDE SEQUENCE [LARGE SCALE GENOMIC DNA]</scope>
    <source>
        <strain evidence="2 3">JA135</strain>
    </source>
</reference>
<feature type="transmembrane region" description="Helical" evidence="1">
    <location>
        <begin position="168"/>
        <end position="187"/>
    </location>
</feature>
<dbReference type="Pfam" id="PF05145">
    <property type="entry name" value="AbrB"/>
    <property type="match status" value="1"/>
</dbReference>
<keyword evidence="1" id="KW-0472">Membrane</keyword>
<dbReference type="GO" id="GO:0010468">
    <property type="term" value="P:regulation of gene expression"/>
    <property type="evidence" value="ECO:0007669"/>
    <property type="project" value="InterPro"/>
</dbReference>
<dbReference type="AlphaFoldDB" id="A0A7W6WL37"/>
<protein>
    <recommendedName>
        <fullName evidence="4">AbrB family transcriptional regulator</fullName>
    </recommendedName>
</protein>
<dbReference type="InterPro" id="IPR017516">
    <property type="entry name" value="AbrB_dup"/>
</dbReference>
<dbReference type="PANTHER" id="PTHR38457:SF1">
    <property type="entry name" value="REGULATOR ABRB-RELATED"/>
    <property type="match status" value="1"/>
</dbReference>
<dbReference type="InterPro" id="IPR007820">
    <property type="entry name" value="AbrB_fam"/>
</dbReference>
<dbReference type="Proteomes" id="UP000555728">
    <property type="component" value="Unassembled WGS sequence"/>
</dbReference>
<feature type="transmembrane region" description="Helical" evidence="1">
    <location>
        <begin position="23"/>
        <end position="44"/>
    </location>
</feature>
<feature type="transmembrane region" description="Helical" evidence="1">
    <location>
        <begin position="252"/>
        <end position="270"/>
    </location>
</feature>
<dbReference type="GO" id="GO:0016020">
    <property type="term" value="C:membrane"/>
    <property type="evidence" value="ECO:0007669"/>
    <property type="project" value="InterPro"/>
</dbReference>